<feature type="compositionally biased region" description="Low complexity" evidence="1">
    <location>
        <begin position="10"/>
        <end position="23"/>
    </location>
</feature>
<feature type="compositionally biased region" description="Basic and acidic residues" evidence="1">
    <location>
        <begin position="521"/>
        <end position="532"/>
    </location>
</feature>
<protein>
    <recommendedName>
        <fullName evidence="3">TERF2-interacting telomeric protein 1</fullName>
    </recommendedName>
</protein>
<proteinExistence type="predicted"/>
<feature type="compositionally biased region" description="Basic residues" evidence="1">
    <location>
        <begin position="356"/>
        <end position="365"/>
    </location>
</feature>
<feature type="compositionally biased region" description="Polar residues" evidence="1">
    <location>
        <begin position="24"/>
        <end position="62"/>
    </location>
</feature>
<feature type="region of interest" description="Disordered" evidence="1">
    <location>
        <begin position="1"/>
        <end position="66"/>
    </location>
</feature>
<organism evidence="2">
    <name type="scientific">Cacopsylla melanoneura</name>
    <dbReference type="NCBI Taxonomy" id="428564"/>
    <lineage>
        <taxon>Eukaryota</taxon>
        <taxon>Metazoa</taxon>
        <taxon>Ecdysozoa</taxon>
        <taxon>Arthropoda</taxon>
        <taxon>Hexapoda</taxon>
        <taxon>Insecta</taxon>
        <taxon>Pterygota</taxon>
        <taxon>Neoptera</taxon>
        <taxon>Paraneoptera</taxon>
        <taxon>Hemiptera</taxon>
        <taxon>Sternorrhyncha</taxon>
        <taxon>Psylloidea</taxon>
        <taxon>Psyllidae</taxon>
        <taxon>Psyllinae</taxon>
        <taxon>Cacopsylla</taxon>
    </lineage>
</organism>
<dbReference type="AlphaFoldDB" id="A0A8D9E4E2"/>
<dbReference type="Gene3D" id="1.10.10.60">
    <property type="entry name" value="Homeodomain-like"/>
    <property type="match status" value="1"/>
</dbReference>
<feature type="region of interest" description="Disordered" evidence="1">
    <location>
        <begin position="456"/>
        <end position="590"/>
    </location>
</feature>
<feature type="compositionally biased region" description="Polar residues" evidence="1">
    <location>
        <begin position="368"/>
        <end position="383"/>
    </location>
</feature>
<evidence type="ECO:0000313" key="2">
    <source>
        <dbReference type="EMBL" id="CAG6738959.1"/>
    </source>
</evidence>
<reference evidence="2" key="1">
    <citation type="submission" date="2021-05" db="EMBL/GenBank/DDBJ databases">
        <authorList>
            <person name="Alioto T."/>
            <person name="Alioto T."/>
            <person name="Gomez Garrido J."/>
        </authorList>
    </citation>
    <scope>NUCLEOTIDE SEQUENCE</scope>
</reference>
<evidence type="ECO:0008006" key="3">
    <source>
        <dbReference type="Google" id="ProtNLM"/>
    </source>
</evidence>
<feature type="compositionally biased region" description="Polar residues" evidence="1">
    <location>
        <begin position="463"/>
        <end position="472"/>
    </location>
</feature>
<dbReference type="EMBL" id="HBUF01410512">
    <property type="protein sequence ID" value="CAG6738959.1"/>
    <property type="molecule type" value="Transcribed_RNA"/>
</dbReference>
<feature type="region of interest" description="Disordered" evidence="1">
    <location>
        <begin position="86"/>
        <end position="105"/>
    </location>
</feature>
<feature type="compositionally biased region" description="Basic and acidic residues" evidence="1">
    <location>
        <begin position="385"/>
        <end position="398"/>
    </location>
</feature>
<feature type="compositionally biased region" description="Polar residues" evidence="1">
    <location>
        <begin position="87"/>
        <end position="98"/>
    </location>
</feature>
<feature type="region of interest" description="Disordered" evidence="1">
    <location>
        <begin position="330"/>
        <end position="403"/>
    </location>
</feature>
<feature type="compositionally biased region" description="Polar residues" evidence="1">
    <location>
        <begin position="559"/>
        <end position="576"/>
    </location>
</feature>
<feature type="compositionally biased region" description="Low complexity" evidence="1">
    <location>
        <begin position="344"/>
        <end position="355"/>
    </location>
</feature>
<sequence>MDKSLEKELSSTSTSMSETRSSEPNNNHPCQSVALTNVDTSAQGRVSVYTLPSNDNSPTSQPAPEITGELESLKIELKQQYFGSPETIPQVNKNTAPVSNGPLEKNKDLKTLQSLRTVRKKKQKTKYISPVGFGHTEERTSSKSPKCDLEKSQQSQEIFTTIAHTLSPERNTQTVCEEVKECEEVTGMEIEIDTETNSTEDPTIILSDEEKEVLLMFLCYHSFELLDFRDDVLWQNLMKKKEFKHKSWKVYKKQFLDNLVNSMHGYHIPYYFSDHMRQKYGTNSKSSFSCEKLGKSKKCWSKTNNDSTSCEPSRRNIVDLDIFSSDEDKESRTCKKHDQKHYNNMESMNKSSSSKSKSRTSRNKLKLLTSSHNSTDKTQSQDGKNYIKDKKSSEKENSGDSFDCYHIGENNLSRNEMKTLETKYSFLQNLNISPNNSTYKPNVPQKTISKVTLNKSDLHSSDNDTPVNQIKTSQLQLKRKLRSSSKRSKEPESSPEDSSGTNVEPSQEMKKSSKLRSSFKHSKEPESSHEDSSDTNVEPSREMKKSLPKVKPLFEFLTKDNSNSNSDITRTPTSKTPKQDKLAQPHITPKTPRQLFMNYEKEKMLRYMECKSYKLNTIKGNKFWQDMEASGALCGRTWHSLRNHFFKTMIFELRRFKLKPEFENKLKQLVGQKR</sequence>
<name>A0A8D9E4E2_9HEMI</name>
<accession>A0A8D9E4E2</accession>
<feature type="compositionally biased region" description="Basic residues" evidence="1">
    <location>
        <begin position="477"/>
        <end position="486"/>
    </location>
</feature>
<evidence type="ECO:0000256" key="1">
    <source>
        <dbReference type="SAM" id="MobiDB-lite"/>
    </source>
</evidence>